<dbReference type="InterPro" id="IPR026956">
    <property type="entry name" value="D-ser_dehydrat-like_dom"/>
</dbReference>
<sequence length="435" mass="46131">MNGGADVNGMRAKALHELADLRVGVTEKGWGALVSRGTVSAQRLRESPVPLHGGDFTFPLAVLERDALAHNIGAMANWCAERGMRIAPHGKTYMSPEIAHQQLENGAWAITVASVSQLQAYHAYGVHRFVVANQLADRAGITWLSRRLMAEPELSVYVNVDSAEGVAFLADELTHAGARRALDVLVELGHPGGRTGARSPEDARAVAVAVAARPELHLAGVSGYEGTLGHHGLPEENTRVAGWCHELAELGASLFAAGLLAPGYVVSAGGSAFPDVVASTLMTAAVEGDPVIVLRSGAYAIHDDGFYASVTPAGRGADGPLLRPALSVWAPVLSRPEPGLALLLLGRRDAGFDEGLPLPREVRRRDGTRYAAEGMTVTALNDQHAFLSIPAEAELGPGDLVHVGISHPCTTLDKWRVIPVIDDEEYVVDLIHTFF</sequence>
<dbReference type="EMBL" id="JAJOMB010000031">
    <property type="protein sequence ID" value="MCD5316541.1"/>
    <property type="molecule type" value="Genomic_DNA"/>
</dbReference>
<dbReference type="SMART" id="SM01119">
    <property type="entry name" value="D-ser_dehydrat"/>
    <property type="match status" value="1"/>
</dbReference>
<evidence type="ECO:0000259" key="3">
    <source>
        <dbReference type="SMART" id="SM01119"/>
    </source>
</evidence>
<organism evidence="4 5">
    <name type="scientific">Kineosporia babensis</name>
    <dbReference type="NCBI Taxonomy" id="499548"/>
    <lineage>
        <taxon>Bacteria</taxon>
        <taxon>Bacillati</taxon>
        <taxon>Actinomycetota</taxon>
        <taxon>Actinomycetes</taxon>
        <taxon>Kineosporiales</taxon>
        <taxon>Kineosporiaceae</taxon>
        <taxon>Kineosporia</taxon>
    </lineage>
</organism>
<keyword evidence="4" id="KW-0413">Isomerase</keyword>
<dbReference type="InterPro" id="IPR042208">
    <property type="entry name" value="D-ser_dehydrat-like_sf"/>
</dbReference>
<dbReference type="PANTHER" id="PTHR28004">
    <property type="entry name" value="ZGC:162816-RELATED"/>
    <property type="match status" value="1"/>
</dbReference>
<evidence type="ECO:0000256" key="1">
    <source>
        <dbReference type="ARBA" id="ARBA00005323"/>
    </source>
</evidence>
<dbReference type="PANTHER" id="PTHR28004:SF8">
    <property type="entry name" value="D-SERINE DEAMINASE"/>
    <property type="match status" value="1"/>
</dbReference>
<evidence type="ECO:0000313" key="5">
    <source>
        <dbReference type="Proteomes" id="UP001138997"/>
    </source>
</evidence>
<dbReference type="Pfam" id="PF14031">
    <property type="entry name" value="D-ser_dehydrat"/>
    <property type="match status" value="1"/>
</dbReference>
<dbReference type="InterPro" id="IPR029066">
    <property type="entry name" value="PLP-binding_barrel"/>
</dbReference>
<dbReference type="Gene3D" id="3.20.20.10">
    <property type="entry name" value="Alanine racemase"/>
    <property type="match status" value="1"/>
</dbReference>
<keyword evidence="5" id="KW-1185">Reference proteome</keyword>
<dbReference type="SUPFAM" id="SSF51419">
    <property type="entry name" value="PLP-binding barrel"/>
    <property type="match status" value="1"/>
</dbReference>
<reference evidence="4" key="1">
    <citation type="submission" date="2021-11" db="EMBL/GenBank/DDBJ databases">
        <title>Streptomyces corallinus and Kineosporia corallina sp. nov., two new coral-derived marine actinobacteria.</title>
        <authorList>
            <person name="Buangrab K."/>
            <person name="Sutthacheep M."/>
            <person name="Yeemin T."/>
            <person name="Harunari E."/>
            <person name="Igarashi Y."/>
            <person name="Sripreechasak P."/>
            <person name="Kanchanasin P."/>
            <person name="Tanasupawat S."/>
            <person name="Phongsopitanun W."/>
        </authorList>
    </citation>
    <scope>NUCLEOTIDE SEQUENCE</scope>
    <source>
        <strain evidence="4">JCM 31032</strain>
    </source>
</reference>
<dbReference type="AlphaFoldDB" id="A0A9X1SXZ8"/>
<gene>
    <name evidence="4" type="ORF">LR394_37155</name>
</gene>
<comment type="similarity">
    <text evidence="1">Belongs to the DSD1 family.</text>
</comment>
<dbReference type="InterPro" id="IPR051466">
    <property type="entry name" value="D-amino_acid_metab_enzyme"/>
</dbReference>
<accession>A0A9X1SXZ8</accession>
<proteinExistence type="inferred from homology"/>
<dbReference type="Proteomes" id="UP001138997">
    <property type="component" value="Unassembled WGS sequence"/>
</dbReference>
<feature type="domain" description="D-serine dehydratase-like" evidence="3">
    <location>
        <begin position="325"/>
        <end position="422"/>
    </location>
</feature>
<dbReference type="GO" id="GO:0008784">
    <property type="term" value="F:alanine racemase activity"/>
    <property type="evidence" value="ECO:0007669"/>
    <property type="project" value="UniProtKB-EC"/>
</dbReference>
<dbReference type="Gene3D" id="2.40.37.20">
    <property type="entry name" value="D-serine dehydratase-like domain"/>
    <property type="match status" value="1"/>
</dbReference>
<comment type="caution">
    <text evidence="4">The sequence shown here is derived from an EMBL/GenBank/DDBJ whole genome shotgun (WGS) entry which is preliminary data.</text>
</comment>
<evidence type="ECO:0000256" key="2">
    <source>
        <dbReference type="ARBA" id="ARBA00023239"/>
    </source>
</evidence>
<keyword evidence="2" id="KW-0456">Lyase</keyword>
<dbReference type="Pfam" id="PF01168">
    <property type="entry name" value="Ala_racemase_N"/>
    <property type="match status" value="1"/>
</dbReference>
<name>A0A9X1SXZ8_9ACTN</name>
<dbReference type="InterPro" id="IPR001608">
    <property type="entry name" value="Ala_racemase_N"/>
</dbReference>
<evidence type="ECO:0000313" key="4">
    <source>
        <dbReference type="EMBL" id="MCD5316541.1"/>
    </source>
</evidence>
<dbReference type="EC" id="5.1.1.1" evidence="4"/>
<protein>
    <submittedName>
        <fullName evidence="4">Alanine racemase</fullName>
        <ecNumber evidence="4">5.1.1.1</ecNumber>
    </submittedName>
</protein>
<dbReference type="RefSeq" id="WP_231449393.1">
    <property type="nucleotide sequence ID" value="NZ_JAJOMB010000031.1"/>
</dbReference>